<comment type="caution">
    <text evidence="2">The sequence shown here is derived from an EMBL/GenBank/DDBJ whole genome shotgun (WGS) entry which is preliminary data.</text>
</comment>
<proteinExistence type="predicted"/>
<dbReference type="InterPro" id="IPR014710">
    <property type="entry name" value="RmlC-like_jellyroll"/>
</dbReference>
<dbReference type="Pfam" id="PF07883">
    <property type="entry name" value="Cupin_2"/>
    <property type="match status" value="1"/>
</dbReference>
<evidence type="ECO:0000259" key="1">
    <source>
        <dbReference type="Pfam" id="PF07883"/>
    </source>
</evidence>
<keyword evidence="3" id="KW-1185">Reference proteome</keyword>
<dbReference type="EMBL" id="BQKE01000004">
    <property type="protein sequence ID" value="GJM64118.1"/>
    <property type="molecule type" value="Genomic_DNA"/>
</dbReference>
<evidence type="ECO:0000313" key="3">
    <source>
        <dbReference type="Proteomes" id="UP001310022"/>
    </source>
</evidence>
<dbReference type="InterPro" id="IPR011051">
    <property type="entry name" value="RmlC_Cupin_sf"/>
</dbReference>
<dbReference type="CDD" id="cd02238">
    <property type="entry name" value="cupin_KdgF"/>
    <property type="match status" value="1"/>
</dbReference>
<dbReference type="PANTHER" id="PTHR40112:SF1">
    <property type="entry name" value="H2HPP ISOMERASE"/>
    <property type="match status" value="1"/>
</dbReference>
<dbReference type="AlphaFoldDB" id="A0AAN4W2F6"/>
<protein>
    <submittedName>
        <fullName evidence="2">Cupin</fullName>
    </submittedName>
</protein>
<gene>
    <name evidence="2" type="ORF">PEDI_46700</name>
</gene>
<dbReference type="SUPFAM" id="SSF51182">
    <property type="entry name" value="RmlC-like cupins"/>
    <property type="match status" value="1"/>
</dbReference>
<organism evidence="2 3">
    <name type="scientific">Persicobacter diffluens</name>
    <dbReference type="NCBI Taxonomy" id="981"/>
    <lineage>
        <taxon>Bacteria</taxon>
        <taxon>Pseudomonadati</taxon>
        <taxon>Bacteroidota</taxon>
        <taxon>Cytophagia</taxon>
        <taxon>Cytophagales</taxon>
        <taxon>Persicobacteraceae</taxon>
        <taxon>Persicobacter</taxon>
    </lineage>
</organism>
<name>A0AAN4W2F6_9BACT</name>
<reference evidence="2 3" key="1">
    <citation type="submission" date="2021-12" db="EMBL/GenBank/DDBJ databases">
        <title>Genome sequencing of bacteria with rrn-lacking chromosome and rrn-plasmid.</title>
        <authorList>
            <person name="Anda M."/>
            <person name="Iwasaki W."/>
        </authorList>
    </citation>
    <scope>NUCLEOTIDE SEQUENCE [LARGE SCALE GENOMIC DNA]</scope>
    <source>
        <strain evidence="2 3">NBRC 15940</strain>
    </source>
</reference>
<evidence type="ECO:0000313" key="2">
    <source>
        <dbReference type="EMBL" id="GJM64118.1"/>
    </source>
</evidence>
<accession>A0AAN4W2F6</accession>
<sequence>MEKVQSKEFFVDSENEWEVLGGGISRKIMGYDETIMAVKVLFEKGALGTPHQHVHAQITYVVEGTFELTIGDQVKVLKGGDSFYIPSNVMHSCLCLEDGMLIDTFSPVREDFLDGSKPAYLGGGK</sequence>
<dbReference type="Gene3D" id="2.60.120.10">
    <property type="entry name" value="Jelly Rolls"/>
    <property type="match status" value="1"/>
</dbReference>
<dbReference type="InterPro" id="IPR013096">
    <property type="entry name" value="Cupin_2"/>
</dbReference>
<dbReference type="Proteomes" id="UP001310022">
    <property type="component" value="Unassembled WGS sequence"/>
</dbReference>
<dbReference type="PANTHER" id="PTHR40112">
    <property type="entry name" value="H2HPP ISOMERASE"/>
    <property type="match status" value="1"/>
</dbReference>
<feature type="domain" description="Cupin type-2" evidence="1">
    <location>
        <begin position="40"/>
        <end position="95"/>
    </location>
</feature>
<dbReference type="InterPro" id="IPR052535">
    <property type="entry name" value="Bacilysin_H2HPP_isomerase"/>
</dbReference>